<keyword evidence="2" id="KW-0378">Hydrolase</keyword>
<dbReference type="GO" id="GO:0016787">
    <property type="term" value="F:hydrolase activity"/>
    <property type="evidence" value="ECO:0007669"/>
    <property type="project" value="UniProtKB-KW"/>
</dbReference>
<evidence type="ECO:0000256" key="4">
    <source>
        <dbReference type="ARBA" id="ARBA00040194"/>
    </source>
</evidence>
<evidence type="ECO:0000256" key="3">
    <source>
        <dbReference type="ARBA" id="ARBA00038412"/>
    </source>
</evidence>
<keyword evidence="1" id="KW-0540">Nuclease</keyword>
<evidence type="ECO:0000313" key="8">
    <source>
        <dbReference type="Proteomes" id="UP000199568"/>
    </source>
</evidence>
<evidence type="ECO:0000313" key="7">
    <source>
        <dbReference type="EMBL" id="SET55818.1"/>
    </source>
</evidence>
<dbReference type="EMBL" id="FOHU01000014">
    <property type="protein sequence ID" value="SET55818.1"/>
    <property type="molecule type" value="Genomic_DNA"/>
</dbReference>
<reference evidence="7 8" key="1">
    <citation type="submission" date="2016-10" db="EMBL/GenBank/DDBJ databases">
        <authorList>
            <person name="de Groot N.N."/>
        </authorList>
    </citation>
    <scope>NUCLEOTIDE SEQUENCE [LARGE SCALE GENOMIC DNA]</scope>
    <source>
        <strain evidence="7 8">DSM 18979</strain>
    </source>
</reference>
<dbReference type="RefSeq" id="WP_090445231.1">
    <property type="nucleotide sequence ID" value="NZ_FOHU01000014.1"/>
</dbReference>
<evidence type="ECO:0000259" key="6">
    <source>
        <dbReference type="SMART" id="SM00507"/>
    </source>
</evidence>
<dbReference type="GO" id="GO:0005829">
    <property type="term" value="C:cytosol"/>
    <property type="evidence" value="ECO:0007669"/>
    <property type="project" value="TreeGrafter"/>
</dbReference>
<dbReference type="CDD" id="cd00085">
    <property type="entry name" value="HNHc"/>
    <property type="match status" value="1"/>
</dbReference>
<feature type="domain" description="HNH nuclease" evidence="6">
    <location>
        <begin position="25"/>
        <end position="81"/>
    </location>
</feature>
<dbReference type="InterPro" id="IPR003615">
    <property type="entry name" value="HNH_nuc"/>
</dbReference>
<organism evidence="7 8">
    <name type="scientific">Natronincola peptidivorans</name>
    <dbReference type="NCBI Taxonomy" id="426128"/>
    <lineage>
        <taxon>Bacteria</taxon>
        <taxon>Bacillati</taxon>
        <taxon>Bacillota</taxon>
        <taxon>Clostridia</taxon>
        <taxon>Peptostreptococcales</taxon>
        <taxon>Natronincolaceae</taxon>
        <taxon>Natronincola</taxon>
    </lineage>
</organism>
<dbReference type="Gene3D" id="1.10.30.50">
    <property type="match status" value="1"/>
</dbReference>
<proteinExistence type="inferred from homology"/>
<protein>
    <recommendedName>
        <fullName evidence="4">Putative HNH nuclease YajD</fullName>
    </recommendedName>
</protein>
<dbReference type="PANTHER" id="PTHR41286:SF1">
    <property type="entry name" value="HNH NUCLEASE YAJD-RELATED"/>
    <property type="match status" value="1"/>
</dbReference>
<dbReference type="AlphaFoldDB" id="A0A1I0FF39"/>
<dbReference type="GO" id="GO:0004519">
    <property type="term" value="F:endonuclease activity"/>
    <property type="evidence" value="ECO:0007669"/>
    <property type="project" value="UniProtKB-KW"/>
</dbReference>
<dbReference type="STRING" id="426128.SAMN05660297_02758"/>
<sequence>MKKELLKAIIEGNVRKFYKSIEWIKKRAEILLRDNNECQKCKKKGLFSLAECVHHIKHLKSHPELALTDSNLISLCNACHNEEHPEKLKKIEPKKKFSNEERWE</sequence>
<name>A0A1I0FF39_9FIRM</name>
<dbReference type="Proteomes" id="UP000199568">
    <property type="component" value="Unassembled WGS sequence"/>
</dbReference>
<dbReference type="GO" id="GO:0008270">
    <property type="term" value="F:zinc ion binding"/>
    <property type="evidence" value="ECO:0007669"/>
    <property type="project" value="InterPro"/>
</dbReference>
<keyword evidence="7" id="KW-0255">Endonuclease</keyword>
<keyword evidence="8" id="KW-1185">Reference proteome</keyword>
<gene>
    <name evidence="7" type="ORF">SAMN05660297_02758</name>
</gene>
<comment type="similarity">
    <text evidence="3">Belongs to the HNH nuclease family.</text>
</comment>
<evidence type="ECO:0000256" key="2">
    <source>
        <dbReference type="ARBA" id="ARBA00022801"/>
    </source>
</evidence>
<evidence type="ECO:0000256" key="5">
    <source>
        <dbReference type="SAM" id="MobiDB-lite"/>
    </source>
</evidence>
<evidence type="ECO:0000256" key="1">
    <source>
        <dbReference type="ARBA" id="ARBA00022722"/>
    </source>
</evidence>
<accession>A0A1I0FF39</accession>
<dbReference type="SMART" id="SM00507">
    <property type="entry name" value="HNHc"/>
    <property type="match status" value="1"/>
</dbReference>
<dbReference type="OrthoDB" id="9811997at2"/>
<dbReference type="InterPro" id="IPR002711">
    <property type="entry name" value="HNH"/>
</dbReference>
<dbReference type="Pfam" id="PF01844">
    <property type="entry name" value="HNH"/>
    <property type="match status" value="1"/>
</dbReference>
<feature type="region of interest" description="Disordered" evidence="5">
    <location>
        <begin position="83"/>
        <end position="104"/>
    </location>
</feature>
<dbReference type="GO" id="GO:0003676">
    <property type="term" value="F:nucleic acid binding"/>
    <property type="evidence" value="ECO:0007669"/>
    <property type="project" value="InterPro"/>
</dbReference>
<dbReference type="PANTHER" id="PTHR41286">
    <property type="entry name" value="HNH NUCLEASE YAJD-RELATED"/>
    <property type="match status" value="1"/>
</dbReference>